<evidence type="ECO:0000313" key="3">
    <source>
        <dbReference type="Proteomes" id="UP000322791"/>
    </source>
</evidence>
<dbReference type="AlphaFoldDB" id="A0A5D6V1N4"/>
<feature type="domain" description="Cyclic nucleotide-binding" evidence="1">
    <location>
        <begin position="48"/>
        <end position="144"/>
    </location>
</feature>
<dbReference type="Pfam" id="PF00027">
    <property type="entry name" value="cNMP_binding"/>
    <property type="match status" value="1"/>
</dbReference>
<dbReference type="RefSeq" id="WP_149071197.1">
    <property type="nucleotide sequence ID" value="NZ_VTHL01000011.1"/>
</dbReference>
<organism evidence="2 3">
    <name type="scientific">Hymenobacter lutimineralis</name>
    <dbReference type="NCBI Taxonomy" id="2606448"/>
    <lineage>
        <taxon>Bacteria</taxon>
        <taxon>Pseudomonadati</taxon>
        <taxon>Bacteroidota</taxon>
        <taxon>Cytophagia</taxon>
        <taxon>Cytophagales</taxon>
        <taxon>Hymenobacteraceae</taxon>
        <taxon>Hymenobacter</taxon>
    </lineage>
</organism>
<dbReference type="InterPro" id="IPR018490">
    <property type="entry name" value="cNMP-bd_dom_sf"/>
</dbReference>
<evidence type="ECO:0000313" key="2">
    <source>
        <dbReference type="EMBL" id="TYZ08872.1"/>
    </source>
</evidence>
<proteinExistence type="predicted"/>
<dbReference type="SUPFAM" id="SSF51206">
    <property type="entry name" value="cAMP-binding domain-like"/>
    <property type="match status" value="1"/>
</dbReference>
<dbReference type="InterPro" id="IPR014710">
    <property type="entry name" value="RmlC-like_jellyroll"/>
</dbReference>
<name>A0A5D6V1N4_9BACT</name>
<reference evidence="2 3" key="1">
    <citation type="submission" date="2019-08" db="EMBL/GenBank/DDBJ databases">
        <authorList>
            <person name="Seo M.-J."/>
        </authorList>
    </citation>
    <scope>NUCLEOTIDE SEQUENCE [LARGE SCALE GENOMIC DNA]</scope>
    <source>
        <strain evidence="2 3">KIGAM108</strain>
    </source>
</reference>
<gene>
    <name evidence="2" type="ORF">FY528_11700</name>
</gene>
<keyword evidence="3" id="KW-1185">Reference proteome</keyword>
<dbReference type="PROSITE" id="PS50042">
    <property type="entry name" value="CNMP_BINDING_3"/>
    <property type="match status" value="1"/>
</dbReference>
<evidence type="ECO:0000259" key="1">
    <source>
        <dbReference type="PROSITE" id="PS50042"/>
    </source>
</evidence>
<dbReference type="Gene3D" id="2.60.120.10">
    <property type="entry name" value="Jelly Rolls"/>
    <property type="match status" value="1"/>
</dbReference>
<comment type="caution">
    <text evidence="2">The sequence shown here is derived from an EMBL/GenBank/DDBJ whole genome shotgun (WGS) entry which is preliminary data.</text>
</comment>
<sequence>MTASTLRPSAGASAQRLRELLGRVPGLLAADVDALVSCWQRPVQLRRGDFLIQAGQTDHYLYFIDEGVLRIFLPTQQEEICVGFGYASTLICSFPSFVEGRPSSYSIQTLKASQLLAITRADLLDLVERHPNIGRFWRTEMERAVVGRIEREIDLLLPEPQRRLDRLRARSPHLFQLVPRKYIASYLRMTPETLSRLR</sequence>
<protein>
    <submittedName>
        <fullName evidence="2">Crp/Fnr family transcriptional regulator</fullName>
    </submittedName>
</protein>
<dbReference type="Proteomes" id="UP000322791">
    <property type="component" value="Unassembled WGS sequence"/>
</dbReference>
<accession>A0A5D6V1N4</accession>
<dbReference type="InterPro" id="IPR000595">
    <property type="entry name" value="cNMP-bd_dom"/>
</dbReference>
<dbReference type="EMBL" id="VTHL01000011">
    <property type="protein sequence ID" value="TYZ08872.1"/>
    <property type="molecule type" value="Genomic_DNA"/>
</dbReference>